<dbReference type="SUPFAM" id="SSF50630">
    <property type="entry name" value="Acid proteases"/>
    <property type="match status" value="1"/>
</dbReference>
<evidence type="ECO:0000313" key="5">
    <source>
        <dbReference type="Proteomes" id="UP000193689"/>
    </source>
</evidence>
<evidence type="ECO:0000313" key="4">
    <source>
        <dbReference type="EMBL" id="ORY56630.1"/>
    </source>
</evidence>
<keyword evidence="2" id="KW-0732">Signal</keyword>
<feature type="chain" id="PRO_5010999666" evidence="2">
    <location>
        <begin position="22"/>
        <end position="382"/>
    </location>
</feature>
<dbReference type="Gene3D" id="2.40.70.10">
    <property type="entry name" value="Acid Proteases"/>
    <property type="match status" value="2"/>
</dbReference>
<dbReference type="STRING" id="1141098.A0A1Y2DBI8"/>
<dbReference type="Pfam" id="PF00026">
    <property type="entry name" value="Asp"/>
    <property type="match status" value="1"/>
</dbReference>
<dbReference type="PANTHER" id="PTHR47966:SF2">
    <property type="entry name" value="ASPERGILLOPEPSIN-1-RELATED"/>
    <property type="match status" value="1"/>
</dbReference>
<reference evidence="4 5" key="1">
    <citation type="submission" date="2016-07" db="EMBL/GenBank/DDBJ databases">
        <title>Pervasive Adenine N6-methylation of Active Genes in Fungi.</title>
        <authorList>
            <consortium name="DOE Joint Genome Institute"/>
            <person name="Mondo S.J."/>
            <person name="Dannebaum R.O."/>
            <person name="Kuo R.C."/>
            <person name="Labutti K."/>
            <person name="Haridas S."/>
            <person name="Kuo A."/>
            <person name="Salamov A."/>
            <person name="Ahrendt S.R."/>
            <person name="Lipzen A."/>
            <person name="Sullivan W."/>
            <person name="Andreopoulos W.B."/>
            <person name="Clum A."/>
            <person name="Lindquist E."/>
            <person name="Daum C."/>
            <person name="Ramamoorthy G.K."/>
            <person name="Gryganskyi A."/>
            <person name="Culley D."/>
            <person name="Magnuson J.K."/>
            <person name="James T.Y."/>
            <person name="O'Malley M.A."/>
            <person name="Stajich J.E."/>
            <person name="Spatafora J.W."/>
            <person name="Visel A."/>
            <person name="Grigoriev I.V."/>
        </authorList>
    </citation>
    <scope>NUCLEOTIDE SEQUENCE [LARGE SCALE GENOMIC DNA]</scope>
    <source>
        <strain evidence="4 5">CBS 129021</strain>
    </source>
</reference>
<comment type="caution">
    <text evidence="4">The sequence shown here is derived from an EMBL/GenBank/DDBJ whole genome shotgun (WGS) entry which is preliminary data.</text>
</comment>
<dbReference type="OrthoDB" id="2747330at2759"/>
<dbReference type="RefSeq" id="XP_040710209.1">
    <property type="nucleotide sequence ID" value="XM_040863115.1"/>
</dbReference>
<dbReference type="InterPro" id="IPR001461">
    <property type="entry name" value="Aspartic_peptidase_A1"/>
</dbReference>
<protein>
    <submittedName>
        <fullName evidence="4">Aspartic peptidase domain-containing protein</fullName>
    </submittedName>
</protein>
<dbReference type="AlphaFoldDB" id="A0A1Y2DBI8"/>
<comment type="similarity">
    <text evidence="1">Belongs to the peptidase A1 family.</text>
</comment>
<dbReference type="InterPro" id="IPR033121">
    <property type="entry name" value="PEPTIDASE_A1"/>
</dbReference>
<accession>A0A1Y2DBI8</accession>
<organism evidence="4 5">
    <name type="scientific">Pseudomassariella vexata</name>
    <dbReference type="NCBI Taxonomy" id="1141098"/>
    <lineage>
        <taxon>Eukaryota</taxon>
        <taxon>Fungi</taxon>
        <taxon>Dikarya</taxon>
        <taxon>Ascomycota</taxon>
        <taxon>Pezizomycotina</taxon>
        <taxon>Sordariomycetes</taxon>
        <taxon>Xylariomycetidae</taxon>
        <taxon>Amphisphaeriales</taxon>
        <taxon>Pseudomassariaceae</taxon>
        <taxon>Pseudomassariella</taxon>
    </lineage>
</organism>
<dbReference type="GO" id="GO:0006508">
    <property type="term" value="P:proteolysis"/>
    <property type="evidence" value="ECO:0007669"/>
    <property type="project" value="InterPro"/>
</dbReference>
<evidence type="ECO:0000256" key="1">
    <source>
        <dbReference type="ARBA" id="ARBA00007447"/>
    </source>
</evidence>
<sequence>MAGYFVIALAALAILAPAASTAPQVESFAPLQLDRLNDTVTISPVLNGYEFTEHTILVSIGNPPQVLNMKLSTTHADFRVYSDAMPKYLVSHHKLYNPDDSKSAEWIEGAYWNDSKRGGPVYRDSVEVGQLITPHQVVQTVREIVLTEKSLRPDREGHEGELGLAFGSRNLVEPVKQKTWLENMTGDLEAPTFTVELYHERPGRFTFGAMKTPSYINGITYTAVDNEAGLWGFTTTGWAIGDGIVYRNEDIPAIIALGSPFTMMPEGIVRRYWENVDGAKRVGPDKHHFPLDTDVWIYPCNSELPDFFYGVEDIKIHVPNYLIGMKFKRDHTTECVGALQSHRDDKTVVLGDSFLKPAFVVFDAANPPRIGFAPKDAVNRAT</sequence>
<keyword evidence="5" id="KW-1185">Reference proteome</keyword>
<dbReference type="PANTHER" id="PTHR47966">
    <property type="entry name" value="BETA-SITE APP-CLEAVING ENZYME, ISOFORM A-RELATED"/>
    <property type="match status" value="1"/>
</dbReference>
<dbReference type="Proteomes" id="UP000193689">
    <property type="component" value="Unassembled WGS sequence"/>
</dbReference>
<name>A0A1Y2DBI8_9PEZI</name>
<evidence type="ECO:0000259" key="3">
    <source>
        <dbReference type="PROSITE" id="PS51767"/>
    </source>
</evidence>
<feature type="domain" description="Peptidase A1" evidence="3">
    <location>
        <begin position="54"/>
        <end position="373"/>
    </location>
</feature>
<feature type="signal peptide" evidence="2">
    <location>
        <begin position="1"/>
        <end position="21"/>
    </location>
</feature>
<dbReference type="GO" id="GO:0004190">
    <property type="term" value="F:aspartic-type endopeptidase activity"/>
    <property type="evidence" value="ECO:0007669"/>
    <property type="project" value="InterPro"/>
</dbReference>
<gene>
    <name evidence="4" type="ORF">BCR38DRAFT_478675</name>
</gene>
<evidence type="ECO:0000256" key="2">
    <source>
        <dbReference type="SAM" id="SignalP"/>
    </source>
</evidence>
<dbReference type="InterPro" id="IPR021109">
    <property type="entry name" value="Peptidase_aspartic_dom_sf"/>
</dbReference>
<dbReference type="PRINTS" id="PR00792">
    <property type="entry name" value="PEPSIN"/>
</dbReference>
<dbReference type="PROSITE" id="PS51767">
    <property type="entry name" value="PEPTIDASE_A1"/>
    <property type="match status" value="1"/>
</dbReference>
<dbReference type="GeneID" id="63779327"/>
<dbReference type="InParanoid" id="A0A1Y2DBI8"/>
<dbReference type="EMBL" id="MCFJ01000022">
    <property type="protein sequence ID" value="ORY56630.1"/>
    <property type="molecule type" value="Genomic_DNA"/>
</dbReference>
<proteinExistence type="inferred from homology"/>